<sequence length="497" mass="53681">MTEPAPFLRLSGVTKRFGGVLALQGIDWDVRAGEVHCLVGENGCGKSTLIKTVAGVHPPTEGSVEIEGKPVLPLTPARARALGIQVIFQDLSLFPNLSVAENIAVESHLEGVVRPVSYAGMRALAERVLQRLDFTLDPTALVGDLSVAERQIVAICRGLAASARLIFMDEPTASLTRAEVDRLLAIVARLKRDGIAVVFVSHRLDEVVEIAERVTVMRDGRKVGTWPVGEVDQRRIANLMTGLDISHTVVARDMSAAPPLLEVKNLSRAGEYADVSFTLRRGEVLGITGLLGAGRTELALSLFGMTRPESGTIALEGRTLAFKSNRDAVDAGIAYVSEDRLSLGVILRQSISDNIILAVMNDLRGRFGLIPPARRRKLAQDWVDRLSIKIGGLDKAVGTLSGGNQQRVVLAKWLAAHPKVLILDSPTVGVDIKNKKGIYDVVADLARQGVGVIVISDEVSEIFATCDRVLHMRAGRIVEEAIPGRIDEHALEERIYA</sequence>
<dbReference type="SMART" id="SM00382">
    <property type="entry name" value="AAA"/>
    <property type="match status" value="2"/>
</dbReference>
<dbReference type="AlphaFoldDB" id="A0A1M7ZPE3"/>
<keyword evidence="8" id="KW-1278">Translocase</keyword>
<comment type="similarity">
    <text evidence="1">Belongs to the ABC transporter superfamily.</text>
</comment>
<dbReference type="InterPro" id="IPR027417">
    <property type="entry name" value="P-loop_NTPase"/>
</dbReference>
<name>A0A1M7ZPE3_9HYPH</name>
<dbReference type="CDD" id="cd03216">
    <property type="entry name" value="ABC_Carb_Monos_I"/>
    <property type="match status" value="1"/>
</dbReference>
<evidence type="ECO:0000313" key="11">
    <source>
        <dbReference type="EMBL" id="SHO66800.1"/>
    </source>
</evidence>
<reference evidence="11 12" key="1">
    <citation type="submission" date="2016-12" db="EMBL/GenBank/DDBJ databases">
        <authorList>
            <person name="Song W.-J."/>
            <person name="Kurnit D.M."/>
        </authorList>
    </citation>
    <scope>NUCLEOTIDE SEQUENCE [LARGE SCALE GENOMIC DNA]</scope>
    <source>
        <strain evidence="11 12">DSM 19599</strain>
    </source>
</reference>
<evidence type="ECO:0000256" key="5">
    <source>
        <dbReference type="ARBA" id="ARBA00022737"/>
    </source>
</evidence>
<dbReference type="Pfam" id="PF00005">
    <property type="entry name" value="ABC_tran"/>
    <property type="match status" value="2"/>
</dbReference>
<dbReference type="PROSITE" id="PS00211">
    <property type="entry name" value="ABC_TRANSPORTER_1"/>
    <property type="match status" value="1"/>
</dbReference>
<keyword evidence="6" id="KW-0547">Nucleotide-binding</keyword>
<dbReference type="OrthoDB" id="9805029at2"/>
<dbReference type="GO" id="GO:0016887">
    <property type="term" value="F:ATP hydrolysis activity"/>
    <property type="evidence" value="ECO:0007669"/>
    <property type="project" value="InterPro"/>
</dbReference>
<dbReference type="EMBL" id="FRXO01000008">
    <property type="protein sequence ID" value="SHO66800.1"/>
    <property type="molecule type" value="Genomic_DNA"/>
</dbReference>
<keyword evidence="12" id="KW-1185">Reference proteome</keyword>
<keyword evidence="7 11" id="KW-0067">ATP-binding</keyword>
<keyword evidence="5" id="KW-0677">Repeat</keyword>
<evidence type="ECO:0000313" key="12">
    <source>
        <dbReference type="Proteomes" id="UP000186406"/>
    </source>
</evidence>
<feature type="domain" description="ABC transporter" evidence="10">
    <location>
        <begin position="8"/>
        <end position="244"/>
    </location>
</feature>
<evidence type="ECO:0000256" key="2">
    <source>
        <dbReference type="ARBA" id="ARBA00022448"/>
    </source>
</evidence>
<gene>
    <name evidence="11" type="ORF">SAMN02745172_03459</name>
</gene>
<protein>
    <submittedName>
        <fullName evidence="11">Simple sugar transport system ATP-binding protein</fullName>
    </submittedName>
</protein>
<dbReference type="GO" id="GO:0005524">
    <property type="term" value="F:ATP binding"/>
    <property type="evidence" value="ECO:0007669"/>
    <property type="project" value="UniProtKB-KW"/>
</dbReference>
<evidence type="ECO:0000256" key="7">
    <source>
        <dbReference type="ARBA" id="ARBA00022840"/>
    </source>
</evidence>
<evidence type="ECO:0000256" key="9">
    <source>
        <dbReference type="ARBA" id="ARBA00023136"/>
    </source>
</evidence>
<dbReference type="InterPro" id="IPR003593">
    <property type="entry name" value="AAA+_ATPase"/>
</dbReference>
<evidence type="ECO:0000256" key="8">
    <source>
        <dbReference type="ARBA" id="ARBA00022967"/>
    </source>
</evidence>
<dbReference type="RefSeq" id="WP_073631020.1">
    <property type="nucleotide sequence ID" value="NZ_FRXO01000008.1"/>
</dbReference>
<evidence type="ECO:0000256" key="1">
    <source>
        <dbReference type="ARBA" id="ARBA00005417"/>
    </source>
</evidence>
<keyword evidence="9" id="KW-0472">Membrane</keyword>
<dbReference type="InterPro" id="IPR050107">
    <property type="entry name" value="ABC_carbohydrate_import_ATPase"/>
</dbReference>
<keyword evidence="3" id="KW-1003">Cell membrane</keyword>
<dbReference type="PANTHER" id="PTHR43790:SF1">
    <property type="entry name" value="XYLOSE IMPORT ATP-BINDING PROTEIN XYLG"/>
    <property type="match status" value="1"/>
</dbReference>
<keyword evidence="2" id="KW-0813">Transport</keyword>
<evidence type="ECO:0000259" key="10">
    <source>
        <dbReference type="PROSITE" id="PS50893"/>
    </source>
</evidence>
<dbReference type="SUPFAM" id="SSF52540">
    <property type="entry name" value="P-loop containing nucleoside triphosphate hydrolases"/>
    <property type="match status" value="2"/>
</dbReference>
<dbReference type="STRING" id="1123029.SAMN02745172_03459"/>
<dbReference type="PANTHER" id="PTHR43790">
    <property type="entry name" value="CARBOHYDRATE TRANSPORT ATP-BINDING PROTEIN MG119-RELATED"/>
    <property type="match status" value="1"/>
</dbReference>
<organism evidence="11 12">
    <name type="scientific">Pseudoxanthobacter soli DSM 19599</name>
    <dbReference type="NCBI Taxonomy" id="1123029"/>
    <lineage>
        <taxon>Bacteria</taxon>
        <taxon>Pseudomonadati</taxon>
        <taxon>Pseudomonadota</taxon>
        <taxon>Alphaproteobacteria</taxon>
        <taxon>Hyphomicrobiales</taxon>
        <taxon>Segnochrobactraceae</taxon>
        <taxon>Pseudoxanthobacter</taxon>
    </lineage>
</organism>
<dbReference type="InterPro" id="IPR017871">
    <property type="entry name" value="ABC_transporter-like_CS"/>
</dbReference>
<evidence type="ECO:0000256" key="3">
    <source>
        <dbReference type="ARBA" id="ARBA00022475"/>
    </source>
</evidence>
<evidence type="ECO:0000256" key="6">
    <source>
        <dbReference type="ARBA" id="ARBA00022741"/>
    </source>
</evidence>
<feature type="domain" description="ABC transporter" evidence="10">
    <location>
        <begin position="249"/>
        <end position="497"/>
    </location>
</feature>
<evidence type="ECO:0000256" key="4">
    <source>
        <dbReference type="ARBA" id="ARBA00022597"/>
    </source>
</evidence>
<keyword evidence="4 11" id="KW-0762">Sugar transport</keyword>
<dbReference type="InterPro" id="IPR003439">
    <property type="entry name" value="ABC_transporter-like_ATP-bd"/>
</dbReference>
<dbReference type="Gene3D" id="3.40.50.300">
    <property type="entry name" value="P-loop containing nucleotide triphosphate hydrolases"/>
    <property type="match status" value="2"/>
</dbReference>
<dbReference type="Proteomes" id="UP000186406">
    <property type="component" value="Unassembled WGS sequence"/>
</dbReference>
<dbReference type="CDD" id="cd03215">
    <property type="entry name" value="ABC_Carb_Monos_II"/>
    <property type="match status" value="1"/>
</dbReference>
<accession>A0A1M7ZPE3</accession>
<proteinExistence type="inferred from homology"/>
<dbReference type="PROSITE" id="PS50893">
    <property type="entry name" value="ABC_TRANSPORTER_2"/>
    <property type="match status" value="2"/>
</dbReference>